<keyword evidence="3" id="KW-1185">Reference proteome</keyword>
<dbReference type="STRING" id="981085.W9RIJ8"/>
<evidence type="ECO:0008006" key="4">
    <source>
        <dbReference type="Google" id="ProtNLM"/>
    </source>
</evidence>
<evidence type="ECO:0000256" key="1">
    <source>
        <dbReference type="ARBA" id="ARBA00007626"/>
    </source>
</evidence>
<sequence>MKPFGANQWRRFGISRVFSSLFYSTTRAPKGDTLFQRISRCGDPKISLIPVLNHWAEQGRDVNQPELQRIIKQLRKYRRFSHALQLFTVGKEEAAVTKSS</sequence>
<dbReference type="Proteomes" id="UP000030645">
    <property type="component" value="Unassembled WGS sequence"/>
</dbReference>
<proteinExistence type="inferred from homology"/>
<dbReference type="AlphaFoldDB" id="W9RIJ8"/>
<gene>
    <name evidence="2" type="ORF">L484_011570</name>
</gene>
<protein>
    <recommendedName>
        <fullName evidence="4">Pentatricopeptide repeat-containing protein</fullName>
    </recommendedName>
</protein>
<dbReference type="PANTHER" id="PTHR45717">
    <property type="entry name" value="OS12G0527900 PROTEIN"/>
    <property type="match status" value="1"/>
</dbReference>
<accession>W9RIJ8</accession>
<dbReference type="EMBL" id="KE344789">
    <property type="protein sequence ID" value="EXB79630.1"/>
    <property type="molecule type" value="Genomic_DNA"/>
</dbReference>
<reference evidence="3" key="1">
    <citation type="submission" date="2013-01" db="EMBL/GenBank/DDBJ databases">
        <title>Draft Genome Sequence of a Mulberry Tree, Morus notabilis C.K. Schneid.</title>
        <authorList>
            <person name="He N."/>
            <person name="Zhao S."/>
        </authorList>
    </citation>
    <scope>NUCLEOTIDE SEQUENCE</scope>
</reference>
<comment type="similarity">
    <text evidence="1">Belongs to the PPR family. P subfamily.</text>
</comment>
<evidence type="ECO:0000313" key="3">
    <source>
        <dbReference type="Proteomes" id="UP000030645"/>
    </source>
</evidence>
<evidence type="ECO:0000313" key="2">
    <source>
        <dbReference type="EMBL" id="EXB79630.1"/>
    </source>
</evidence>
<name>W9RIJ8_9ROSA</name>
<dbReference type="eggNOG" id="KOG4197">
    <property type="taxonomic scope" value="Eukaryota"/>
</dbReference>
<organism evidence="2 3">
    <name type="scientific">Morus notabilis</name>
    <dbReference type="NCBI Taxonomy" id="981085"/>
    <lineage>
        <taxon>Eukaryota</taxon>
        <taxon>Viridiplantae</taxon>
        <taxon>Streptophyta</taxon>
        <taxon>Embryophyta</taxon>
        <taxon>Tracheophyta</taxon>
        <taxon>Spermatophyta</taxon>
        <taxon>Magnoliopsida</taxon>
        <taxon>eudicotyledons</taxon>
        <taxon>Gunneridae</taxon>
        <taxon>Pentapetalae</taxon>
        <taxon>rosids</taxon>
        <taxon>fabids</taxon>
        <taxon>Rosales</taxon>
        <taxon>Moraceae</taxon>
        <taxon>Moreae</taxon>
        <taxon>Morus</taxon>
    </lineage>
</organism>
<dbReference type="GO" id="GO:0005739">
    <property type="term" value="C:mitochondrion"/>
    <property type="evidence" value="ECO:0007669"/>
    <property type="project" value="TreeGrafter"/>
</dbReference>
<dbReference type="PANTHER" id="PTHR45717:SF10">
    <property type="entry name" value="OS10G0501000 PROTEIN"/>
    <property type="match status" value="1"/>
</dbReference>